<evidence type="ECO:0000313" key="2">
    <source>
        <dbReference type="Proteomes" id="UP000095143"/>
    </source>
</evidence>
<reference evidence="1 2" key="1">
    <citation type="submission" date="2016-08" db="EMBL/GenBank/DDBJ databases">
        <title>Whole genome sequence of Pseudomonas graminis strain UASWS1507, a potential biological control agent for agriculture.</title>
        <authorList>
            <person name="Crovadore J."/>
            <person name="Calmin G."/>
            <person name="Chablais R."/>
            <person name="Cochard B."/>
            <person name="Lefort F."/>
        </authorList>
    </citation>
    <scope>NUCLEOTIDE SEQUENCE [LARGE SCALE GENOMIC DNA]</scope>
    <source>
        <strain evidence="1 2">UASWS1507</strain>
    </source>
</reference>
<dbReference type="AlphaFoldDB" id="A0A1C2E0S0"/>
<gene>
    <name evidence="1" type="ORF">BBI10_13315</name>
</gene>
<accession>A0A1C2E0S0</accession>
<comment type="caution">
    <text evidence="1">The sequence shown here is derived from an EMBL/GenBank/DDBJ whole genome shotgun (WGS) entry which is preliminary data.</text>
</comment>
<dbReference type="Proteomes" id="UP000095143">
    <property type="component" value="Unassembled WGS sequence"/>
</dbReference>
<dbReference type="OrthoDB" id="6872608at2"/>
<dbReference type="EMBL" id="MDEN01000062">
    <property type="protein sequence ID" value="OCX20523.1"/>
    <property type="molecule type" value="Genomic_DNA"/>
</dbReference>
<name>A0A1C2E0S0_9PSED</name>
<proteinExistence type="predicted"/>
<protein>
    <submittedName>
        <fullName evidence="1">Uncharacterized protein</fullName>
    </submittedName>
</protein>
<dbReference type="RefSeq" id="WP_065988970.1">
    <property type="nucleotide sequence ID" value="NZ_MDEN01000062.1"/>
</dbReference>
<organism evidence="1 2">
    <name type="scientific">Pseudomonas graminis</name>
    <dbReference type="NCBI Taxonomy" id="158627"/>
    <lineage>
        <taxon>Bacteria</taxon>
        <taxon>Pseudomonadati</taxon>
        <taxon>Pseudomonadota</taxon>
        <taxon>Gammaproteobacteria</taxon>
        <taxon>Pseudomonadales</taxon>
        <taxon>Pseudomonadaceae</taxon>
        <taxon>Pseudomonas</taxon>
    </lineage>
</organism>
<evidence type="ECO:0000313" key="1">
    <source>
        <dbReference type="EMBL" id="OCX20523.1"/>
    </source>
</evidence>
<sequence>MGHEFYIVEYAGGSRGCPIYLAGEENCDWEWEAYDPDPDKYVIENTHIFKCTDLEDVDLDFDYIGSPRGFVSDKFIAVCDVLGVKYRAVPVEVRLANGGKPSKDYFFYLAAEWVALLDEEKSEFSLEKDLSTGEVAVNKFYPGAHCYNWIKKFSVRSGIDRDFFWCSELMEHACSQRFIDESTRQGLKGLNFIPIDEHFKYDPWSELGN</sequence>